<name>A0ABT2C7C4_9BURK</name>
<dbReference type="Pfam" id="PF00583">
    <property type="entry name" value="Acetyltransf_1"/>
    <property type="match status" value="1"/>
</dbReference>
<keyword evidence="3" id="KW-1185">Reference proteome</keyword>
<sequence length="162" mass="16986">MQPGLMAEADLDAVLAVQAACYPPAMQEAADVVRARLRASPDTVLVARDADGVCAYLFAYPSRLGKVTPLGGAFSVPESPDTLYLHDVAVAPRVAGQGVARRLVDAMLARAAGLRHSALVSVQDTRRFWESLGYLPAAGDAAALATYPAGALYMTKRLSAQA</sequence>
<dbReference type="PROSITE" id="PS51186">
    <property type="entry name" value="GNAT"/>
    <property type="match status" value="1"/>
</dbReference>
<dbReference type="InterPro" id="IPR000182">
    <property type="entry name" value="GNAT_dom"/>
</dbReference>
<accession>A0ABT2C7C4</accession>
<evidence type="ECO:0000259" key="1">
    <source>
        <dbReference type="PROSITE" id="PS51186"/>
    </source>
</evidence>
<comment type="caution">
    <text evidence="2">The sequence shown here is derived from an EMBL/GenBank/DDBJ whole genome shotgun (WGS) entry which is preliminary data.</text>
</comment>
<dbReference type="RefSeq" id="WP_259452292.1">
    <property type="nucleotide sequence ID" value="NZ_CP119520.1"/>
</dbReference>
<organism evidence="2 3">
    <name type="scientific">Telluria mixta</name>
    <dbReference type="NCBI Taxonomy" id="34071"/>
    <lineage>
        <taxon>Bacteria</taxon>
        <taxon>Pseudomonadati</taxon>
        <taxon>Pseudomonadota</taxon>
        <taxon>Betaproteobacteria</taxon>
        <taxon>Burkholderiales</taxon>
        <taxon>Oxalobacteraceae</taxon>
        <taxon>Telluria group</taxon>
        <taxon>Telluria</taxon>
    </lineage>
</organism>
<evidence type="ECO:0000313" key="3">
    <source>
        <dbReference type="Proteomes" id="UP001165263"/>
    </source>
</evidence>
<dbReference type="EMBL" id="JANUHC010000013">
    <property type="protein sequence ID" value="MCS0633311.1"/>
    <property type="molecule type" value="Genomic_DNA"/>
</dbReference>
<dbReference type="InterPro" id="IPR016181">
    <property type="entry name" value="Acyl_CoA_acyltransferase"/>
</dbReference>
<evidence type="ECO:0000313" key="2">
    <source>
        <dbReference type="EMBL" id="MCS0633311.1"/>
    </source>
</evidence>
<dbReference type="Proteomes" id="UP001165263">
    <property type="component" value="Unassembled WGS sequence"/>
</dbReference>
<dbReference type="SUPFAM" id="SSF55729">
    <property type="entry name" value="Acyl-CoA N-acyltransferases (Nat)"/>
    <property type="match status" value="1"/>
</dbReference>
<gene>
    <name evidence="2" type="ORF">NX786_28635</name>
</gene>
<protein>
    <submittedName>
        <fullName evidence="2">GNAT family N-acetyltransferase</fullName>
    </submittedName>
</protein>
<dbReference type="Gene3D" id="3.40.630.30">
    <property type="match status" value="1"/>
</dbReference>
<feature type="domain" description="N-acetyltransferase" evidence="1">
    <location>
        <begin position="1"/>
        <end position="159"/>
    </location>
</feature>
<dbReference type="CDD" id="cd04301">
    <property type="entry name" value="NAT_SF"/>
    <property type="match status" value="1"/>
</dbReference>
<proteinExistence type="predicted"/>
<reference evidence="2" key="1">
    <citation type="submission" date="2022-08" db="EMBL/GenBank/DDBJ databases">
        <title>Reclassification of Massilia species as members of the genera Telluria, Duganella, Pseudoduganella, Mokoshia gen. nov. and Zemynaea gen. nov. using orthogonal and non-orthogonal genome-based approaches.</title>
        <authorList>
            <person name="Bowman J.P."/>
        </authorList>
    </citation>
    <scope>NUCLEOTIDE SEQUENCE</scope>
    <source>
        <strain evidence="2">LMG 11547</strain>
    </source>
</reference>